<accession>A0ABS4F139</accession>
<dbReference type="RefSeq" id="WP_209796684.1">
    <property type="nucleotide sequence ID" value="NZ_JAGGJZ010000003.1"/>
</dbReference>
<keyword evidence="6" id="KW-0378">Hydrolase</keyword>
<keyword evidence="7" id="KW-1185">Reference proteome</keyword>
<organism evidence="6 7">
    <name type="scientific">Clostridium moniliforme</name>
    <dbReference type="NCBI Taxonomy" id="39489"/>
    <lineage>
        <taxon>Bacteria</taxon>
        <taxon>Bacillati</taxon>
        <taxon>Bacillota</taxon>
        <taxon>Clostridia</taxon>
        <taxon>Eubacteriales</taxon>
        <taxon>Clostridiaceae</taxon>
        <taxon>Clostridium</taxon>
    </lineage>
</organism>
<dbReference type="InterPro" id="IPR014001">
    <property type="entry name" value="Helicase_ATP-bd"/>
</dbReference>
<protein>
    <recommendedName>
        <fullName evidence="1">RNA helicase</fullName>
        <ecNumber evidence="1">3.6.4.13</ecNumber>
    </recommendedName>
</protein>
<dbReference type="SMART" id="SM00487">
    <property type="entry name" value="DEXDc"/>
    <property type="match status" value="1"/>
</dbReference>
<reference evidence="6 7" key="1">
    <citation type="submission" date="2021-03" db="EMBL/GenBank/DDBJ databases">
        <title>Genomic Encyclopedia of Type Strains, Phase IV (KMG-IV): sequencing the most valuable type-strain genomes for metagenomic binning, comparative biology and taxonomic classification.</title>
        <authorList>
            <person name="Goeker M."/>
        </authorList>
    </citation>
    <scope>NUCLEOTIDE SEQUENCE [LARGE SCALE GENOMIC DNA]</scope>
    <source>
        <strain evidence="6 7">DSM 3984</strain>
    </source>
</reference>
<feature type="domain" description="Helicase C-terminal" evidence="5">
    <location>
        <begin position="221"/>
        <end position="369"/>
    </location>
</feature>
<dbReference type="GO" id="GO:0004386">
    <property type="term" value="F:helicase activity"/>
    <property type="evidence" value="ECO:0007669"/>
    <property type="project" value="UniProtKB-KW"/>
</dbReference>
<dbReference type="Gene3D" id="3.40.50.300">
    <property type="entry name" value="P-loop containing nucleotide triphosphate hydrolases"/>
    <property type="match status" value="2"/>
</dbReference>
<evidence type="ECO:0000313" key="7">
    <source>
        <dbReference type="Proteomes" id="UP000783390"/>
    </source>
</evidence>
<sequence length="541" mass="63985">MSKKLNLNWVSDAIGEDYKKWKKGDVVKIQAQTGTGKTYFITGAKNFKGLIGMMNRFEKMIYICNRIELKRQIKLELLKKFNKEIIYKDDKKVDTDWLDKQCVIGNVVITSYHAISEGKLDNIYLDKNNNLEEFDYIICDECHFFLTDSSYNNKTYLAFEELITQVHLNSIKIFISATMDEVNNAINKNFNKRILPGKHKIFEYDTNRDYSYLNVKYFKNLEDDIFKLIKNDNSNYKWLIFVTSKKKGENLKNKLNNSNISTEFIYSNKKSKEKENILSTNSFISKVLITTKCLDNGVNIKDKKVKNLVVIAYDKVTFIQEIGRKRLNIEDAEEINLYIPCLDLRVCNTILKKYREKNEQLKLFDENINEFKRKYNHNPSYSKDLFYLTSNNEYKVNLSGYARFLTDNYFIKTLKKDLSEDKFAYIKRQLEWLGLEDTFDERNLIENVVDNKEKNTLDDYLKNILGKKLFEQEQQELSNLIVNELISIKINKDYRTKKLRPSTMENIIRNDLELNYAISETGKESKGVNRGKRYIIFKKIQ</sequence>
<dbReference type="Pfam" id="PF00271">
    <property type="entry name" value="Helicase_C"/>
    <property type="match status" value="1"/>
</dbReference>
<comment type="caution">
    <text evidence="6">The sequence shown here is derived from an EMBL/GenBank/DDBJ whole genome shotgun (WGS) entry which is preliminary data.</text>
</comment>
<dbReference type="InterPro" id="IPR027417">
    <property type="entry name" value="P-loop_NTPase"/>
</dbReference>
<gene>
    <name evidence="6" type="ORF">J2Z53_001370</name>
</gene>
<dbReference type="EC" id="3.6.4.13" evidence="1"/>
<evidence type="ECO:0000259" key="4">
    <source>
        <dbReference type="PROSITE" id="PS51192"/>
    </source>
</evidence>
<keyword evidence="6" id="KW-0347">Helicase</keyword>
<evidence type="ECO:0000259" key="5">
    <source>
        <dbReference type="PROSITE" id="PS51194"/>
    </source>
</evidence>
<feature type="domain" description="Helicase ATP-binding" evidence="4">
    <location>
        <begin position="18"/>
        <end position="197"/>
    </location>
</feature>
<evidence type="ECO:0000256" key="1">
    <source>
        <dbReference type="ARBA" id="ARBA00012552"/>
    </source>
</evidence>
<keyword evidence="3" id="KW-0067">ATP-binding</keyword>
<evidence type="ECO:0000256" key="2">
    <source>
        <dbReference type="ARBA" id="ARBA00022741"/>
    </source>
</evidence>
<name>A0ABS4F139_9CLOT</name>
<dbReference type="InterPro" id="IPR011545">
    <property type="entry name" value="DEAD/DEAH_box_helicase_dom"/>
</dbReference>
<dbReference type="PROSITE" id="PS51194">
    <property type="entry name" value="HELICASE_CTER"/>
    <property type="match status" value="1"/>
</dbReference>
<dbReference type="EMBL" id="JAGGJZ010000003">
    <property type="protein sequence ID" value="MBP1889787.1"/>
    <property type="molecule type" value="Genomic_DNA"/>
</dbReference>
<evidence type="ECO:0000256" key="3">
    <source>
        <dbReference type="ARBA" id="ARBA00022840"/>
    </source>
</evidence>
<dbReference type="PROSITE" id="PS51192">
    <property type="entry name" value="HELICASE_ATP_BIND_1"/>
    <property type="match status" value="1"/>
</dbReference>
<proteinExistence type="predicted"/>
<dbReference type="Proteomes" id="UP000783390">
    <property type="component" value="Unassembled WGS sequence"/>
</dbReference>
<dbReference type="Pfam" id="PF00270">
    <property type="entry name" value="DEAD"/>
    <property type="match status" value="1"/>
</dbReference>
<dbReference type="SUPFAM" id="SSF52540">
    <property type="entry name" value="P-loop containing nucleoside triphosphate hydrolases"/>
    <property type="match status" value="1"/>
</dbReference>
<keyword evidence="2" id="KW-0547">Nucleotide-binding</keyword>
<dbReference type="InterPro" id="IPR001650">
    <property type="entry name" value="Helicase_C-like"/>
</dbReference>
<evidence type="ECO:0000313" key="6">
    <source>
        <dbReference type="EMBL" id="MBP1889787.1"/>
    </source>
</evidence>
<dbReference type="PANTHER" id="PTHR47958">
    <property type="entry name" value="ATP-DEPENDENT RNA HELICASE DBP3"/>
    <property type="match status" value="1"/>
</dbReference>